<dbReference type="Gene3D" id="3.30.110.190">
    <property type="match status" value="1"/>
</dbReference>
<organism evidence="1 2">
    <name type="scientific">Rossellomorea aquimaris</name>
    <dbReference type="NCBI Taxonomy" id="189382"/>
    <lineage>
        <taxon>Bacteria</taxon>
        <taxon>Bacillati</taxon>
        <taxon>Bacillota</taxon>
        <taxon>Bacilli</taxon>
        <taxon>Bacillales</taxon>
        <taxon>Bacillaceae</taxon>
        <taxon>Rossellomorea</taxon>
    </lineage>
</organism>
<evidence type="ECO:0000313" key="2">
    <source>
        <dbReference type="Proteomes" id="UP000324269"/>
    </source>
</evidence>
<dbReference type="EMBL" id="VTEZ01000001">
    <property type="protein sequence ID" value="TYS88333.1"/>
    <property type="molecule type" value="Genomic_DNA"/>
</dbReference>
<dbReference type="OrthoDB" id="2339567at2"/>
<protein>
    <submittedName>
        <fullName evidence="1">DUF4393 domain-containing protein</fullName>
    </submittedName>
</protein>
<accession>A0A5D4U374</accession>
<gene>
    <name evidence="1" type="ORF">FZC85_02520</name>
</gene>
<comment type="caution">
    <text evidence="1">The sequence shown here is derived from an EMBL/GenBank/DDBJ whole genome shotgun (WGS) entry which is preliminary data.</text>
</comment>
<sequence length="269" mass="29821">MNDGNSGSNVKDTADAVRGIVEAVPIYEDLLQPATQELGKGLHTLSKLVNIALAPVSGLVWGYDKIAEYMQVSMEEKLQDTPKEDIITPDPSIAVPTVETLRYTAHNEELRDMFSNLLATAMDRTKAAKAHPSFVEIIRQISPDEAKILKVLDGKSPSPLVKLRLYDPKTNHFAEPLINFSTLPYEVGCSNPELGPSYMENITRLGLTNISYSTYSVNPNAYDSIYSHHIINEWKLVAGERGKRFEVNQGALTRTAFGQKFFESCILSS</sequence>
<name>A0A5D4U374_9BACI</name>
<dbReference type="InterPro" id="IPR025506">
    <property type="entry name" value="Abi_alpha"/>
</dbReference>
<evidence type="ECO:0000313" key="1">
    <source>
        <dbReference type="EMBL" id="TYS88333.1"/>
    </source>
</evidence>
<proteinExistence type="predicted"/>
<reference evidence="1 2" key="1">
    <citation type="submission" date="2019-08" db="EMBL/GenBank/DDBJ databases">
        <title>Bacillus genomes from the desert of Cuatro Cienegas, Coahuila.</title>
        <authorList>
            <person name="Olmedo-Alvarez G."/>
        </authorList>
    </citation>
    <scope>NUCLEOTIDE SEQUENCE [LARGE SCALE GENOMIC DNA]</scope>
    <source>
        <strain evidence="1 2">CH87b_3T</strain>
    </source>
</reference>
<dbReference type="Proteomes" id="UP000324269">
    <property type="component" value="Unassembled WGS sequence"/>
</dbReference>
<dbReference type="AlphaFoldDB" id="A0A5D4U374"/>
<dbReference type="RefSeq" id="WP_148967633.1">
    <property type="nucleotide sequence ID" value="NZ_JBNIKW010000001.1"/>
</dbReference>
<dbReference type="Pfam" id="PF14337">
    <property type="entry name" value="Abi_alpha"/>
    <property type="match status" value="1"/>
</dbReference>